<accession>A0A0N1PDH8</accession>
<dbReference type="InterPro" id="IPR016135">
    <property type="entry name" value="UBQ-conjugating_enzyme/RWD"/>
</dbReference>
<feature type="region of interest" description="Disordered" evidence="1">
    <location>
        <begin position="344"/>
        <end position="371"/>
    </location>
</feature>
<feature type="compositionally biased region" description="Low complexity" evidence="1">
    <location>
        <begin position="826"/>
        <end position="835"/>
    </location>
</feature>
<dbReference type="EMBL" id="LJSK01000185">
    <property type="protein sequence ID" value="KPI85470.1"/>
    <property type="molecule type" value="Genomic_DNA"/>
</dbReference>
<dbReference type="OMA" id="ACVQLHR"/>
<proteinExistence type="predicted"/>
<protein>
    <submittedName>
        <fullName evidence="2">Uncharacterized protein</fullName>
    </submittedName>
</protein>
<dbReference type="Gene3D" id="3.10.110.10">
    <property type="entry name" value="Ubiquitin Conjugating Enzyme"/>
    <property type="match status" value="1"/>
</dbReference>
<feature type="compositionally biased region" description="Basic and acidic residues" evidence="1">
    <location>
        <begin position="352"/>
        <end position="371"/>
    </location>
</feature>
<comment type="caution">
    <text evidence="2">The sequence shown here is derived from an EMBL/GenBank/DDBJ whole genome shotgun (WGS) entry which is preliminary data.</text>
</comment>
<feature type="region of interest" description="Disordered" evidence="1">
    <location>
        <begin position="697"/>
        <end position="738"/>
    </location>
</feature>
<feature type="region of interest" description="Disordered" evidence="1">
    <location>
        <begin position="124"/>
        <end position="153"/>
    </location>
</feature>
<dbReference type="VEuPathDB" id="TriTrypDB:Lsey_0185_0010"/>
<feature type="region of interest" description="Disordered" evidence="1">
    <location>
        <begin position="805"/>
        <end position="835"/>
    </location>
</feature>
<organism evidence="2 3">
    <name type="scientific">Leptomonas seymouri</name>
    <dbReference type="NCBI Taxonomy" id="5684"/>
    <lineage>
        <taxon>Eukaryota</taxon>
        <taxon>Discoba</taxon>
        <taxon>Euglenozoa</taxon>
        <taxon>Kinetoplastea</taxon>
        <taxon>Metakinetoplastina</taxon>
        <taxon>Trypanosomatida</taxon>
        <taxon>Trypanosomatidae</taxon>
        <taxon>Leishmaniinae</taxon>
        <taxon>Leptomonas</taxon>
    </lineage>
</organism>
<gene>
    <name evidence="2" type="ORF">ABL78_5463</name>
</gene>
<feature type="compositionally biased region" description="Polar residues" evidence="1">
    <location>
        <begin position="135"/>
        <end position="150"/>
    </location>
</feature>
<dbReference type="Proteomes" id="UP000038009">
    <property type="component" value="Unassembled WGS sequence"/>
</dbReference>
<evidence type="ECO:0000256" key="1">
    <source>
        <dbReference type="SAM" id="MobiDB-lite"/>
    </source>
</evidence>
<feature type="region of interest" description="Disordered" evidence="1">
    <location>
        <begin position="221"/>
        <end position="268"/>
    </location>
</feature>
<feature type="compositionally biased region" description="Polar residues" evidence="1">
    <location>
        <begin position="816"/>
        <end position="825"/>
    </location>
</feature>
<keyword evidence="3" id="KW-1185">Reference proteome</keyword>
<feature type="compositionally biased region" description="Polar residues" evidence="1">
    <location>
        <begin position="240"/>
        <end position="249"/>
    </location>
</feature>
<evidence type="ECO:0000313" key="2">
    <source>
        <dbReference type="EMBL" id="KPI85470.1"/>
    </source>
</evidence>
<feature type="compositionally biased region" description="Polar residues" evidence="1">
    <location>
        <begin position="720"/>
        <end position="733"/>
    </location>
</feature>
<dbReference type="OrthoDB" id="10491540at2759"/>
<feature type="compositionally biased region" description="Basic and acidic residues" evidence="1">
    <location>
        <begin position="705"/>
        <end position="714"/>
    </location>
</feature>
<sequence>MPQPKGRVEQCTPIALDAFLEAVRRLKSTDAQQAAVRLYACATTFNGMQSTEVAEARMGEAAAVSAMERIIFGQSTDKTADLAEAEVWGFWHSKAVAAEAKMESDIVAVMQSVMSRIPTVVSSTVNNNNGADGEPSNTATPHTTNTSALSSYHAETKMPLRNASATDKADLSNAQSSNGEPAELYANIVSNAINLDNDDHPNVNVSAEVVRSSDIALPALEGMDRKGVEEEDEAEGDTSVAENASTRTPTPREPVANGQSNNDHENDESEAALYLSADTSNKEMIQRSSLTSSKLYPSTVPAENVTSAENNVAPSHPPKRLCFEDYGLHFTQADFDAAFEELQRQRGGASKSSKDGDLRAEESSKSGDLGELRTERLASLLPQVEDTELHYVRRQLSVRHLQPFVCPLRALALRLAEGDTACSLLSAKGAHEAEDSESSQLSDPLMIRLLMELEEVCVKHPVPRVHVRPDAQVYRKDCGYFMADEARVQLHVEVVPVSGPMVGETIHVWVRVPAGYPFVAPRAHLTVELPHRRSTGIAVDRVPHLISLSYDSAVPDARDVCPAPLHADEVEHLLPLHGAVNSHWRSSLSLRHVLMALADLFNAEEFAETAKELRNENLMHGELQRARVSVFEEQCSPAAVRSVSNGENAAGEGSLGMAAMRDERVAPHDLLLCNGPFLIKPPAAATAAIATAHAAIPSPASADTSVERPSKVDGDDNDGGTCTSCPSAMQRSSASRRHQRKPLMYYEMESDRLCGPWQGCWGHVLYSTGSAAPAATAGATMPMSSPVSVGDAGIASAVPASAAVPAPDSEVGASAESFSGPPTTQLPQSPSLEPVPLLPSHNEGGGALFVRLKHHVPTASAATVRLVCVPAYTLRENGTASVADTSQRRVRNRPSPLSTWVMAALGTSSASPPFDAAWTSSAPSEMDTEVLICIHDGDEKTADSLSNVAATLPRGFQRQHVNLRNLREGGNSNVAAVTATEVNSPQTSDSALQVEEGGSGEQCYALVVDVPEGQEVSLVFSSDVEACLSVSWEDAAAGPQDMPMGADHACGDDATANVGAIMAAAQWEGGETNVSSNSAHGGVLVELPYHEWQFQAGPASTAAASGAKRIEDIYPHWPRNARFHGGHRVVPLFLKEATFHMYQLLQNSKVGGRGNAHVRGYLAGAPHARVRQQYCATRNAKEQEMMVRRYGFWGWRNVLLPVFSVETQELVRVALQAGSNANHDGGDSPPREPSEASAKMLAASLCSWEAAAIENFSAACVQLHRDPDASTVYRVPLRPFAVLRTLALTAAYALEVIQVHQKTQSGKSSCSRKSDTGRVPAPAEAAALLDCLNKILWHAKVLAVVTATVKPNFLRLCVALADEVKGHGSNCSTSDREAHLALAQLNQAQRRAAQMLAASAASAFPGVAAALVPNVSSAVEEKAAVPALSETSAAEAVA</sequence>
<name>A0A0N1PDH8_LEPSE</name>
<evidence type="ECO:0000313" key="3">
    <source>
        <dbReference type="Proteomes" id="UP000038009"/>
    </source>
</evidence>
<reference evidence="2 3" key="1">
    <citation type="journal article" date="2015" name="PLoS Pathog.">
        <title>Leptomonas seymouri: Adaptations to the Dixenous Life Cycle Analyzed by Genome Sequencing, Transcriptome Profiling and Co-infection with Leishmania donovani.</title>
        <authorList>
            <person name="Kraeva N."/>
            <person name="Butenko A."/>
            <person name="Hlavacova J."/>
            <person name="Kostygov A."/>
            <person name="Myskova J."/>
            <person name="Grybchuk D."/>
            <person name="Lestinova T."/>
            <person name="Votypka J."/>
            <person name="Volf P."/>
            <person name="Opperdoes F."/>
            <person name="Flegontov P."/>
            <person name="Lukes J."/>
            <person name="Yurchenko V."/>
        </authorList>
    </citation>
    <scope>NUCLEOTIDE SEQUENCE [LARGE SCALE GENOMIC DNA]</scope>
    <source>
        <strain evidence="2 3">ATCC 30220</strain>
    </source>
</reference>